<reference evidence="3" key="1">
    <citation type="submission" date="2022-11" db="UniProtKB">
        <authorList>
            <consortium name="WormBaseParasite"/>
        </authorList>
    </citation>
    <scope>IDENTIFICATION</scope>
</reference>
<evidence type="ECO:0000313" key="2">
    <source>
        <dbReference type="Proteomes" id="UP000887540"/>
    </source>
</evidence>
<evidence type="ECO:0000313" key="3">
    <source>
        <dbReference type="WBParaSite" id="ACRNAN_scaffold3373.g32503.t1"/>
    </source>
</evidence>
<name>A0A914DPH5_9BILA</name>
<dbReference type="WBParaSite" id="ACRNAN_scaffold3373.g32503.t1">
    <property type="protein sequence ID" value="ACRNAN_scaffold3373.g32503.t1"/>
    <property type="gene ID" value="ACRNAN_scaffold3373.g32503"/>
</dbReference>
<accession>A0A914DPH5</accession>
<feature type="chain" id="PRO_5037240821" evidence="1">
    <location>
        <begin position="25"/>
        <end position="229"/>
    </location>
</feature>
<feature type="signal peptide" evidence="1">
    <location>
        <begin position="1"/>
        <end position="24"/>
    </location>
</feature>
<evidence type="ECO:0000256" key="1">
    <source>
        <dbReference type="SAM" id="SignalP"/>
    </source>
</evidence>
<keyword evidence="1" id="KW-0732">Signal</keyword>
<keyword evidence="2" id="KW-1185">Reference proteome</keyword>
<organism evidence="2 3">
    <name type="scientific">Acrobeloides nanus</name>
    <dbReference type="NCBI Taxonomy" id="290746"/>
    <lineage>
        <taxon>Eukaryota</taxon>
        <taxon>Metazoa</taxon>
        <taxon>Ecdysozoa</taxon>
        <taxon>Nematoda</taxon>
        <taxon>Chromadorea</taxon>
        <taxon>Rhabditida</taxon>
        <taxon>Tylenchina</taxon>
        <taxon>Cephalobomorpha</taxon>
        <taxon>Cephaloboidea</taxon>
        <taxon>Cephalobidae</taxon>
        <taxon>Acrobeloides</taxon>
    </lineage>
</organism>
<dbReference type="AlphaFoldDB" id="A0A914DPH5"/>
<sequence length="229" mass="26334">MPKTLLSLKFFLIISILSISLVLTKPAFHVQDQEKLVEKRGRKDKRTSKSCVQVEFFPGVLHCADPEKFCNNKVVNNDKGIEIVVEMWEYDFGTRDEQATLLHSGEKRLYIQLDNITDYGKPDENPLPTLANKEKHVFLSCNIGDVFGAPQPYLKIYHNCSASHPRIYILKGLENIQNAWYDVVNNKIYLIYLEKPILLDDPANEYAFKVDNYNPDIPAYVRDLGTQPL</sequence>
<proteinExistence type="predicted"/>
<protein>
    <submittedName>
        <fullName evidence="3">Uncharacterized protein</fullName>
    </submittedName>
</protein>
<dbReference type="Proteomes" id="UP000887540">
    <property type="component" value="Unplaced"/>
</dbReference>